<dbReference type="AlphaFoldDB" id="A0AAE0BMB3"/>
<keyword evidence="1" id="KW-0472">Membrane</keyword>
<name>A0AAE0BMB3_9CHLO</name>
<feature type="transmembrane region" description="Helical" evidence="1">
    <location>
        <begin position="83"/>
        <end position="104"/>
    </location>
</feature>
<organism evidence="2 3">
    <name type="scientific">Cymbomonas tetramitiformis</name>
    <dbReference type="NCBI Taxonomy" id="36881"/>
    <lineage>
        <taxon>Eukaryota</taxon>
        <taxon>Viridiplantae</taxon>
        <taxon>Chlorophyta</taxon>
        <taxon>Pyramimonadophyceae</taxon>
        <taxon>Pyramimonadales</taxon>
        <taxon>Pyramimonadaceae</taxon>
        <taxon>Cymbomonas</taxon>
    </lineage>
</organism>
<reference evidence="2 3" key="1">
    <citation type="journal article" date="2015" name="Genome Biol. Evol.">
        <title>Comparative Genomics of a Bacterivorous Green Alga Reveals Evolutionary Causalities and Consequences of Phago-Mixotrophic Mode of Nutrition.</title>
        <authorList>
            <person name="Burns J.A."/>
            <person name="Paasch A."/>
            <person name="Narechania A."/>
            <person name="Kim E."/>
        </authorList>
    </citation>
    <scope>NUCLEOTIDE SEQUENCE [LARGE SCALE GENOMIC DNA]</scope>
    <source>
        <strain evidence="2 3">PLY_AMNH</strain>
    </source>
</reference>
<proteinExistence type="predicted"/>
<sequence length="186" mass="20334">MTTGDVFYVVRRCGNDGLKAFRKLRCRVEPQLFGQLACSIKKLCKLTVNVSEDSVTQLGYFVDVMSSVANYGGAKFDPTTMEVLVTVMVAAAMVMVAMAMVICASGGEPKQGEAAFISYAYAESEEKKVNAGRRLICPTCSGGVRFAEKCWIANPAAMEEFIQQNVVTKKSARENYARRLKKIAAN</sequence>
<accession>A0AAE0BMB3</accession>
<evidence type="ECO:0000313" key="2">
    <source>
        <dbReference type="EMBL" id="KAK3239263.1"/>
    </source>
</evidence>
<dbReference type="EMBL" id="LGRX02033977">
    <property type="protein sequence ID" value="KAK3239263.1"/>
    <property type="molecule type" value="Genomic_DNA"/>
</dbReference>
<dbReference type="Proteomes" id="UP001190700">
    <property type="component" value="Unassembled WGS sequence"/>
</dbReference>
<evidence type="ECO:0000256" key="1">
    <source>
        <dbReference type="SAM" id="Phobius"/>
    </source>
</evidence>
<comment type="caution">
    <text evidence="2">The sequence shown here is derived from an EMBL/GenBank/DDBJ whole genome shotgun (WGS) entry which is preliminary data.</text>
</comment>
<protein>
    <submittedName>
        <fullName evidence="2">Uncharacterized protein</fullName>
    </submittedName>
</protein>
<keyword evidence="1" id="KW-1133">Transmembrane helix</keyword>
<keyword evidence="3" id="KW-1185">Reference proteome</keyword>
<evidence type="ECO:0000313" key="3">
    <source>
        <dbReference type="Proteomes" id="UP001190700"/>
    </source>
</evidence>
<keyword evidence="1" id="KW-0812">Transmembrane</keyword>
<gene>
    <name evidence="2" type="ORF">CYMTET_50797</name>
</gene>